<feature type="repeat" description="TPR" evidence="1">
    <location>
        <begin position="301"/>
        <end position="334"/>
    </location>
</feature>
<dbReference type="SMART" id="SM00028">
    <property type="entry name" value="TPR"/>
    <property type="match status" value="5"/>
</dbReference>
<evidence type="ECO:0000313" key="4">
    <source>
        <dbReference type="Proteomes" id="UP000218767"/>
    </source>
</evidence>
<dbReference type="PROSITE" id="PS50005">
    <property type="entry name" value="TPR"/>
    <property type="match status" value="3"/>
</dbReference>
<dbReference type="Pfam" id="PF01841">
    <property type="entry name" value="Transglut_core"/>
    <property type="match status" value="1"/>
</dbReference>
<gene>
    <name evidence="3" type="ORF">COB20_14865</name>
</gene>
<dbReference type="PROSITE" id="PS51257">
    <property type="entry name" value="PROKAR_LIPOPROTEIN"/>
    <property type="match status" value="1"/>
</dbReference>
<protein>
    <recommendedName>
        <fullName evidence="2">Transglutaminase-like domain-containing protein</fullName>
    </recommendedName>
</protein>
<feature type="domain" description="Transglutaminase-like" evidence="2">
    <location>
        <begin position="84"/>
        <end position="141"/>
    </location>
</feature>
<dbReference type="Proteomes" id="UP000218767">
    <property type="component" value="Unassembled WGS sequence"/>
</dbReference>
<feature type="repeat" description="TPR" evidence="1">
    <location>
        <begin position="233"/>
        <end position="266"/>
    </location>
</feature>
<sequence length="407" mass="46344">MSKIMTLASQSFRGIAVVALSVALVGCIGIDIDTQFIQDEEIHAAINDQSADRYPEIDPLYISDEVKQFIDSYIQPRDGEETRVDKLQDLLYGENFLHIQYSSEQTHTAMEAFYARKGNCLGVMNLYIAMARYVGLDANFQTVDVQPSWDRRGNLLVLSQHINASGRISARRTYVVDFTPEISLQQLTSDIVSDGVARSLYFNNLGVEQLIEANYEEALIYFKNALFLNDESSIAWNNIGSTYNRLGNSEYAEYAYRMAFSIDDNNATAINNLAKYYRRAGNPQLAGEYEEAIERFNNRNPYYHFALGSVAFDEGDFDEARKSFRRAVRLKEEEPDFYYALAGTYLRLGNESEAKRYTDTAARILALYDNVYRPSNNKVKIIDSSSILRDSSSSISIFPPGTRRWRN</sequence>
<evidence type="ECO:0000259" key="2">
    <source>
        <dbReference type="Pfam" id="PF01841"/>
    </source>
</evidence>
<dbReference type="SUPFAM" id="SSF48452">
    <property type="entry name" value="TPR-like"/>
    <property type="match status" value="1"/>
</dbReference>
<dbReference type="Pfam" id="PF13414">
    <property type="entry name" value="TPR_11"/>
    <property type="match status" value="1"/>
</dbReference>
<dbReference type="EMBL" id="NVUL01000098">
    <property type="protein sequence ID" value="PCI74671.1"/>
    <property type="molecule type" value="Genomic_DNA"/>
</dbReference>
<dbReference type="InterPro" id="IPR038765">
    <property type="entry name" value="Papain-like_cys_pep_sf"/>
</dbReference>
<dbReference type="InterPro" id="IPR019734">
    <property type="entry name" value="TPR_rpt"/>
</dbReference>
<organism evidence="3 4">
    <name type="scientific">SAR86 cluster bacterium</name>
    <dbReference type="NCBI Taxonomy" id="2030880"/>
    <lineage>
        <taxon>Bacteria</taxon>
        <taxon>Pseudomonadati</taxon>
        <taxon>Pseudomonadota</taxon>
        <taxon>Gammaproteobacteria</taxon>
        <taxon>SAR86 cluster</taxon>
    </lineage>
</organism>
<dbReference type="AlphaFoldDB" id="A0A2A4WXB2"/>
<evidence type="ECO:0000256" key="1">
    <source>
        <dbReference type="PROSITE-ProRule" id="PRU00339"/>
    </source>
</evidence>
<dbReference type="Gene3D" id="3.10.620.30">
    <property type="match status" value="1"/>
</dbReference>
<dbReference type="PANTHER" id="PTHR12558:SF13">
    <property type="entry name" value="CELL DIVISION CYCLE PROTEIN 27 HOMOLOG"/>
    <property type="match status" value="1"/>
</dbReference>
<keyword evidence="1" id="KW-0802">TPR repeat</keyword>
<dbReference type="Gene3D" id="1.25.40.10">
    <property type="entry name" value="Tetratricopeptide repeat domain"/>
    <property type="match status" value="1"/>
</dbReference>
<dbReference type="InterPro" id="IPR011990">
    <property type="entry name" value="TPR-like_helical_dom_sf"/>
</dbReference>
<dbReference type="Pfam" id="PF13181">
    <property type="entry name" value="TPR_8"/>
    <property type="match status" value="1"/>
</dbReference>
<reference evidence="4" key="1">
    <citation type="submission" date="2017-08" db="EMBL/GenBank/DDBJ databases">
        <title>A dynamic microbial community with high functional redundancy inhabits the cold, oxic subseafloor aquifer.</title>
        <authorList>
            <person name="Tully B.J."/>
            <person name="Wheat C.G."/>
            <person name="Glazer B.T."/>
            <person name="Huber J.A."/>
        </authorList>
    </citation>
    <scope>NUCLEOTIDE SEQUENCE [LARGE SCALE GENOMIC DNA]</scope>
</reference>
<dbReference type="SUPFAM" id="SSF54001">
    <property type="entry name" value="Cysteine proteinases"/>
    <property type="match status" value="1"/>
</dbReference>
<comment type="caution">
    <text evidence="3">The sequence shown here is derived from an EMBL/GenBank/DDBJ whole genome shotgun (WGS) entry which is preliminary data.</text>
</comment>
<dbReference type="PANTHER" id="PTHR12558">
    <property type="entry name" value="CELL DIVISION CYCLE 16,23,27"/>
    <property type="match status" value="1"/>
</dbReference>
<dbReference type="InterPro" id="IPR002931">
    <property type="entry name" value="Transglutaminase-like"/>
</dbReference>
<proteinExistence type="predicted"/>
<evidence type="ECO:0000313" key="3">
    <source>
        <dbReference type="EMBL" id="PCI74671.1"/>
    </source>
</evidence>
<name>A0A2A4WXB2_9GAMM</name>
<feature type="repeat" description="TPR" evidence="1">
    <location>
        <begin position="199"/>
        <end position="232"/>
    </location>
</feature>
<accession>A0A2A4WXB2</accession>